<gene>
    <name evidence="1" type="ORF">N3K66_007427</name>
</gene>
<reference evidence="1" key="1">
    <citation type="submission" date="2022-10" db="EMBL/GenBank/DDBJ databases">
        <title>Complete Genome of Trichothecium roseum strain YXFP-22015, a Plant Pathogen Isolated from Citrus.</title>
        <authorList>
            <person name="Wang Y."/>
            <person name="Zhu L."/>
        </authorList>
    </citation>
    <scope>NUCLEOTIDE SEQUENCE</scope>
    <source>
        <strain evidence="1">YXFP-22015</strain>
    </source>
</reference>
<keyword evidence="2" id="KW-1185">Reference proteome</keyword>
<proteinExistence type="predicted"/>
<protein>
    <submittedName>
        <fullName evidence="1">Uncharacterized protein</fullName>
    </submittedName>
</protein>
<name>A0ACC0UV77_9HYPO</name>
<dbReference type="Proteomes" id="UP001163324">
    <property type="component" value="Chromosome 7"/>
</dbReference>
<sequence length="572" mass="62963">MSGSRHEPFTLSSDDDDDDEQLRQAIALSLLDQSSMQGKEQACEHGGEESENPASDVSSHGEKQSATFGSLTLDRRAMEAERLKRATAKRQRESVGDDSAKQVLPNKKAKPSAAGIPASPTAAIPYPNGVVKRTRVYGHPKCDDDITIEEVLQRDHLELAILSSFQWDEEWLLSKVDMPRTKLLLVASAADEAQKETMRANVPPNIRFSFPRMQSFGNMHSKLQILRFPTYLRVVVPTGNLVPYDWGETGVMENMLFMIDLPLLDGAKRQEPTMFMRELCRFLRASDVNENMVASLSKYDFSRTTNLGFVHTIPGSHMDDERQTGYAGLGASVAALGHGTKSAIEVDLVASSLGSLKSDLIESIYNACQGDDGMKEYASRSSRKTSAQKTSGISQKFKDRFRIYFPSEETVVKSRGGRGAGGTICLQEKWWRASTFPRELIHDCVNDRGGILMHSKLIFVRHAENGEGNNSSAPRSQGWAYIGSANLSESAWGRMVKDSSTGKPKMSCRNWECGVVIPFAPGDSDNDQGKAAVSTATAPTLASRFENGPVPVPVPMRVPAEPLGTDQQPWFY</sequence>
<dbReference type="EMBL" id="CM047946">
    <property type="protein sequence ID" value="KAI9897571.1"/>
    <property type="molecule type" value="Genomic_DNA"/>
</dbReference>
<evidence type="ECO:0000313" key="1">
    <source>
        <dbReference type="EMBL" id="KAI9897571.1"/>
    </source>
</evidence>
<comment type="caution">
    <text evidence="1">The sequence shown here is derived from an EMBL/GenBank/DDBJ whole genome shotgun (WGS) entry which is preliminary data.</text>
</comment>
<evidence type="ECO:0000313" key="2">
    <source>
        <dbReference type="Proteomes" id="UP001163324"/>
    </source>
</evidence>
<accession>A0ACC0UV77</accession>
<organism evidence="1 2">
    <name type="scientific">Trichothecium roseum</name>
    <dbReference type="NCBI Taxonomy" id="47278"/>
    <lineage>
        <taxon>Eukaryota</taxon>
        <taxon>Fungi</taxon>
        <taxon>Dikarya</taxon>
        <taxon>Ascomycota</taxon>
        <taxon>Pezizomycotina</taxon>
        <taxon>Sordariomycetes</taxon>
        <taxon>Hypocreomycetidae</taxon>
        <taxon>Hypocreales</taxon>
        <taxon>Hypocreales incertae sedis</taxon>
        <taxon>Trichothecium</taxon>
    </lineage>
</organism>